<organism evidence="1 2">
    <name type="scientific">Paramuricea clavata</name>
    <name type="common">Red gorgonian</name>
    <name type="synonym">Violescent sea-whip</name>
    <dbReference type="NCBI Taxonomy" id="317549"/>
    <lineage>
        <taxon>Eukaryota</taxon>
        <taxon>Metazoa</taxon>
        <taxon>Cnidaria</taxon>
        <taxon>Anthozoa</taxon>
        <taxon>Octocorallia</taxon>
        <taxon>Malacalcyonacea</taxon>
        <taxon>Plexauridae</taxon>
        <taxon>Paramuricea</taxon>
    </lineage>
</organism>
<reference evidence="1" key="1">
    <citation type="submission" date="2020-04" db="EMBL/GenBank/DDBJ databases">
        <authorList>
            <person name="Alioto T."/>
            <person name="Alioto T."/>
            <person name="Gomez Garrido J."/>
        </authorList>
    </citation>
    <scope>NUCLEOTIDE SEQUENCE</scope>
    <source>
        <strain evidence="1">A484AB</strain>
    </source>
</reference>
<keyword evidence="2" id="KW-1185">Reference proteome</keyword>
<accession>A0A7D9J7E6</accession>
<name>A0A7D9J7E6_PARCT</name>
<protein>
    <submittedName>
        <fullName evidence="1">Uncharacterized protein</fullName>
    </submittedName>
</protein>
<dbReference type="EMBL" id="CACRXK020012510">
    <property type="protein sequence ID" value="CAB4023456.1"/>
    <property type="molecule type" value="Genomic_DNA"/>
</dbReference>
<evidence type="ECO:0000313" key="1">
    <source>
        <dbReference type="EMBL" id="CAB4023456.1"/>
    </source>
</evidence>
<gene>
    <name evidence="1" type="ORF">PACLA_8A075772</name>
</gene>
<sequence>MPRKMMKQGQPKGAGLIVIGLPTAKKRKTESNKLESFSKLKQEEKDRLLLECFVTPLVVKHALSGVNIKKHKIQVNPDLARDECVVDGNRIDKYFSDEGWLFLKPSLKREKSPGSVRVVRKQ</sequence>
<proteinExistence type="predicted"/>
<evidence type="ECO:0000313" key="2">
    <source>
        <dbReference type="Proteomes" id="UP001152795"/>
    </source>
</evidence>
<comment type="caution">
    <text evidence="1">The sequence shown here is derived from an EMBL/GenBank/DDBJ whole genome shotgun (WGS) entry which is preliminary data.</text>
</comment>
<dbReference type="AlphaFoldDB" id="A0A7D9J7E6"/>
<dbReference type="Proteomes" id="UP001152795">
    <property type="component" value="Unassembled WGS sequence"/>
</dbReference>